<organism evidence="2 3">
    <name type="scientific">Colletotrichum chrysophilum</name>
    <dbReference type="NCBI Taxonomy" id="1836956"/>
    <lineage>
        <taxon>Eukaryota</taxon>
        <taxon>Fungi</taxon>
        <taxon>Dikarya</taxon>
        <taxon>Ascomycota</taxon>
        <taxon>Pezizomycotina</taxon>
        <taxon>Sordariomycetes</taxon>
        <taxon>Hypocreomycetidae</taxon>
        <taxon>Glomerellales</taxon>
        <taxon>Glomerellaceae</taxon>
        <taxon>Colletotrichum</taxon>
        <taxon>Colletotrichum gloeosporioides species complex</taxon>
    </lineage>
</organism>
<evidence type="ECO:0000256" key="1">
    <source>
        <dbReference type="SAM" id="MobiDB-lite"/>
    </source>
</evidence>
<accession>A0AAD9AX55</accession>
<reference evidence="2" key="1">
    <citation type="submission" date="2023-01" db="EMBL/GenBank/DDBJ databases">
        <title>Colletotrichum chrysophilum M932 genome sequence.</title>
        <authorList>
            <person name="Baroncelli R."/>
        </authorList>
    </citation>
    <scope>NUCLEOTIDE SEQUENCE</scope>
    <source>
        <strain evidence="2">M932</strain>
    </source>
</reference>
<gene>
    <name evidence="2" type="ORF">CCHR01_01016</name>
</gene>
<feature type="region of interest" description="Disordered" evidence="1">
    <location>
        <begin position="102"/>
        <end position="132"/>
    </location>
</feature>
<sequence length="258" mass="28763">MVPEAFLSLLTAAHFHRPDLAIQGKTPEPSQSQPRRSMALSWLERAKLPSSIRLQILCFRLLDGNDVGRALRQGREGVCSSPNARPKGKWTWEDFQQLHPLKQSQARHAGKATDLTQGRNPGQSQEQEKERLSSVLIASLQPATNNQIYMSFHSQAPNDKSAAMHCKWGLPASWAISCSPLISVPESDVTPPRDVDLDAQRGGSSRSIPLGRRRHPFDSQRQPADRDRALAWSVSCGRSLSGLFWQSVVYGYYWQGIA</sequence>
<evidence type="ECO:0000313" key="2">
    <source>
        <dbReference type="EMBL" id="KAK1856268.1"/>
    </source>
</evidence>
<comment type="caution">
    <text evidence="2">The sequence shown here is derived from an EMBL/GenBank/DDBJ whole genome shotgun (WGS) entry which is preliminary data.</text>
</comment>
<dbReference type="AlphaFoldDB" id="A0AAD9AX55"/>
<feature type="compositionally biased region" description="Polar residues" evidence="1">
    <location>
        <begin position="114"/>
        <end position="125"/>
    </location>
</feature>
<name>A0AAD9AX55_9PEZI</name>
<protein>
    <submittedName>
        <fullName evidence="2">Uncharacterized protein</fullName>
    </submittedName>
</protein>
<evidence type="ECO:0000313" key="3">
    <source>
        <dbReference type="Proteomes" id="UP001243330"/>
    </source>
</evidence>
<feature type="region of interest" description="Disordered" evidence="1">
    <location>
        <begin position="187"/>
        <end position="222"/>
    </location>
</feature>
<dbReference type="EMBL" id="JAQOWY010000010">
    <property type="protein sequence ID" value="KAK1856268.1"/>
    <property type="molecule type" value="Genomic_DNA"/>
</dbReference>
<dbReference type="Proteomes" id="UP001243330">
    <property type="component" value="Unassembled WGS sequence"/>
</dbReference>
<proteinExistence type="predicted"/>
<keyword evidence="3" id="KW-1185">Reference proteome</keyword>